<protein>
    <submittedName>
        <fullName evidence="2">Uncharacterized protein</fullName>
    </submittedName>
</protein>
<dbReference type="EMBL" id="BLAL01000298">
    <property type="protein sequence ID" value="GET01347.1"/>
    <property type="molecule type" value="Genomic_DNA"/>
</dbReference>
<comment type="caution">
    <text evidence="2">The sequence shown here is derived from an EMBL/GenBank/DDBJ whole genome shotgun (WGS) entry which is preliminary data.</text>
</comment>
<dbReference type="Proteomes" id="UP000247702">
    <property type="component" value="Unassembled WGS sequence"/>
</dbReference>
<proteinExistence type="predicted"/>
<evidence type="ECO:0000313" key="2">
    <source>
        <dbReference type="EMBL" id="GBB95279.1"/>
    </source>
</evidence>
<name>A0A2Z6RCH5_9GLOM</name>
<feature type="compositionally biased region" description="Low complexity" evidence="1">
    <location>
        <begin position="21"/>
        <end position="32"/>
    </location>
</feature>
<sequence>MLKFFGSKKQATSTTEKQHKTTAAASTTTNTTLDHVPIPDDNKIIPELAITPPLEGNRFEENDSFMFKEALNYVVVRSSPNSNDIEILHPIAVPKEFVNNPETENLEIVEDNKNEKEKDKPVMLSGEQQQILHEIYSKQIIKSKNSLYQCTLKQIYNDYIIGEAKRISSVGEPVITIHTPQLETELRRTGALSNTWHFKFEGRDYRWKPTLLGAKDSDLICELIEYEISPYASSSVKKKKREAVATLKRKSENWDMIGDLQILKNAWQGVEKHRNLEILLVIGCLVMLDIIETS</sequence>
<reference evidence="3" key="2">
    <citation type="submission" date="2019-10" db="EMBL/GenBank/DDBJ databases">
        <title>Conservation and host-specific expression of non-tandemly repeated heterogenous ribosome RNA gene in arbuscular mycorrhizal fungi.</title>
        <authorList>
            <person name="Maeda T."/>
            <person name="Kobayashi Y."/>
            <person name="Nakagawa T."/>
            <person name="Ezawa T."/>
            <person name="Yamaguchi K."/>
            <person name="Bino T."/>
            <person name="Nishimoto Y."/>
            <person name="Shigenobu S."/>
            <person name="Kawaguchi M."/>
        </authorList>
    </citation>
    <scope>NUCLEOTIDE SEQUENCE</scope>
    <source>
        <strain evidence="3">HR1</strain>
    </source>
</reference>
<dbReference type="Proteomes" id="UP000615446">
    <property type="component" value="Unassembled WGS sequence"/>
</dbReference>
<dbReference type="OrthoDB" id="2391389at2759"/>
<evidence type="ECO:0000256" key="1">
    <source>
        <dbReference type="SAM" id="MobiDB-lite"/>
    </source>
</evidence>
<organism evidence="2 4">
    <name type="scientific">Rhizophagus clarus</name>
    <dbReference type="NCBI Taxonomy" id="94130"/>
    <lineage>
        <taxon>Eukaryota</taxon>
        <taxon>Fungi</taxon>
        <taxon>Fungi incertae sedis</taxon>
        <taxon>Mucoromycota</taxon>
        <taxon>Glomeromycotina</taxon>
        <taxon>Glomeromycetes</taxon>
        <taxon>Glomerales</taxon>
        <taxon>Glomeraceae</taxon>
        <taxon>Rhizophagus</taxon>
    </lineage>
</organism>
<evidence type="ECO:0000313" key="4">
    <source>
        <dbReference type="Proteomes" id="UP000247702"/>
    </source>
</evidence>
<dbReference type="EMBL" id="BEXD01001669">
    <property type="protein sequence ID" value="GBB95279.1"/>
    <property type="molecule type" value="Genomic_DNA"/>
</dbReference>
<keyword evidence="4" id="KW-1185">Reference proteome</keyword>
<accession>A0A2Z6RCH5</accession>
<gene>
    <name evidence="3" type="ORF">RCL2_002775900</name>
    <name evidence="2" type="ORF">RclHR1_02500028</name>
</gene>
<evidence type="ECO:0000313" key="3">
    <source>
        <dbReference type="EMBL" id="GET01347.1"/>
    </source>
</evidence>
<feature type="region of interest" description="Disordered" evidence="1">
    <location>
        <begin position="1"/>
        <end position="39"/>
    </location>
</feature>
<reference evidence="2 4" key="1">
    <citation type="submission" date="2017-11" db="EMBL/GenBank/DDBJ databases">
        <title>The genome of Rhizophagus clarus HR1 reveals common genetic basis of auxotrophy among arbuscular mycorrhizal fungi.</title>
        <authorList>
            <person name="Kobayashi Y."/>
        </authorList>
    </citation>
    <scope>NUCLEOTIDE SEQUENCE [LARGE SCALE GENOMIC DNA]</scope>
    <source>
        <strain evidence="2 4">HR1</strain>
    </source>
</reference>
<dbReference type="AlphaFoldDB" id="A0A2Z6RCH5"/>